<dbReference type="EMBL" id="JAEPQZ010000004">
    <property type="protein sequence ID" value="KAG2182244.1"/>
    <property type="molecule type" value="Genomic_DNA"/>
</dbReference>
<proteinExistence type="predicted"/>
<feature type="compositionally biased region" description="Polar residues" evidence="1">
    <location>
        <begin position="92"/>
        <end position="107"/>
    </location>
</feature>
<dbReference type="AlphaFoldDB" id="A0A8H7UKI6"/>
<organism evidence="2 3">
    <name type="scientific">Mortierella isabellina</name>
    <name type="common">Filamentous fungus</name>
    <name type="synonym">Umbelopsis isabellina</name>
    <dbReference type="NCBI Taxonomy" id="91625"/>
    <lineage>
        <taxon>Eukaryota</taxon>
        <taxon>Fungi</taxon>
        <taxon>Fungi incertae sedis</taxon>
        <taxon>Mucoromycota</taxon>
        <taxon>Mucoromycotina</taxon>
        <taxon>Umbelopsidomycetes</taxon>
        <taxon>Umbelopsidales</taxon>
        <taxon>Umbelopsidaceae</taxon>
        <taxon>Umbelopsis</taxon>
    </lineage>
</organism>
<dbReference type="Proteomes" id="UP000654370">
    <property type="component" value="Unassembled WGS sequence"/>
</dbReference>
<feature type="region of interest" description="Disordered" evidence="1">
    <location>
        <begin position="92"/>
        <end position="139"/>
    </location>
</feature>
<keyword evidence="3" id="KW-1185">Reference proteome</keyword>
<feature type="compositionally biased region" description="Pro residues" evidence="1">
    <location>
        <begin position="110"/>
        <end position="119"/>
    </location>
</feature>
<reference evidence="2" key="1">
    <citation type="submission" date="2020-12" db="EMBL/GenBank/DDBJ databases">
        <title>Metabolic potential, ecology and presence of endohyphal bacteria is reflected in genomic diversity of Mucoromycotina.</title>
        <authorList>
            <person name="Muszewska A."/>
            <person name="Okrasinska A."/>
            <person name="Steczkiewicz K."/>
            <person name="Drgas O."/>
            <person name="Orlowska M."/>
            <person name="Perlinska-Lenart U."/>
            <person name="Aleksandrzak-Piekarczyk T."/>
            <person name="Szatraj K."/>
            <person name="Zielenkiewicz U."/>
            <person name="Pilsyk S."/>
            <person name="Malc E."/>
            <person name="Mieczkowski P."/>
            <person name="Kruszewska J.S."/>
            <person name="Biernat P."/>
            <person name="Pawlowska J."/>
        </authorList>
    </citation>
    <scope>NUCLEOTIDE SEQUENCE</scope>
    <source>
        <strain evidence="2">WA0000067209</strain>
    </source>
</reference>
<protein>
    <submittedName>
        <fullName evidence="2">Uncharacterized protein</fullName>
    </submittedName>
</protein>
<accession>A0A8H7UKI6</accession>
<evidence type="ECO:0000313" key="3">
    <source>
        <dbReference type="Proteomes" id="UP000654370"/>
    </source>
</evidence>
<comment type="caution">
    <text evidence="2">The sequence shown here is derived from an EMBL/GenBank/DDBJ whole genome shotgun (WGS) entry which is preliminary data.</text>
</comment>
<name>A0A8H7UKI6_MORIS</name>
<dbReference type="OrthoDB" id="1708823at2759"/>
<evidence type="ECO:0000256" key="1">
    <source>
        <dbReference type="SAM" id="MobiDB-lite"/>
    </source>
</evidence>
<evidence type="ECO:0000313" key="2">
    <source>
        <dbReference type="EMBL" id="KAG2182244.1"/>
    </source>
</evidence>
<feature type="compositionally biased region" description="Polar residues" evidence="1">
    <location>
        <begin position="121"/>
        <end position="139"/>
    </location>
</feature>
<gene>
    <name evidence="2" type="ORF">INT43_007171</name>
</gene>
<sequence length="165" mass="17694">MFLILLRRPKQLHQINSKAFAFAYSFCNNVTMAWNCKCSANNNAANATYLEPVTLAECNGKFVACQAVCPADANRSTCVQACTSKWACGTANSPPSYLQTQSATDQPSYDGPPPAPAPAPSNSTQTNSTAPISTAKASSSQKMDIRHEFVALLPMVLLALFQVQL</sequence>